<dbReference type="RefSeq" id="WP_008927990.1">
    <property type="nucleotide sequence ID" value="NZ_AMRJ01000003.1"/>
</dbReference>
<dbReference type="AlphaFoldDB" id="L0WFL3"/>
<feature type="compositionally biased region" description="Polar residues" evidence="1">
    <location>
        <begin position="84"/>
        <end position="96"/>
    </location>
</feature>
<dbReference type="STRING" id="1177179.A11A3_04019"/>
<dbReference type="Proteomes" id="UP000010164">
    <property type="component" value="Unassembled WGS sequence"/>
</dbReference>
<sequence length="118" mass="12181">MNTDNRHNRSSLASLLALLLVAVTLWLPASGAAGMMPMQGDPMAHCQMGNDTTAHGTGMACDHGQTCHCLSLCQISSALPAQTLASNEPPTASFLTAASPGPQAGNPHPPWRPPILTA</sequence>
<organism evidence="2 3">
    <name type="scientific">Alcanivorax hongdengensis A-11-3</name>
    <dbReference type="NCBI Taxonomy" id="1177179"/>
    <lineage>
        <taxon>Bacteria</taxon>
        <taxon>Pseudomonadati</taxon>
        <taxon>Pseudomonadota</taxon>
        <taxon>Gammaproteobacteria</taxon>
        <taxon>Oceanospirillales</taxon>
        <taxon>Alcanivoracaceae</taxon>
        <taxon>Alcanivorax</taxon>
    </lineage>
</organism>
<protein>
    <recommendedName>
        <fullName evidence="4">CopL family metal-binding regulatory protein</fullName>
    </recommendedName>
</protein>
<reference evidence="2 3" key="1">
    <citation type="journal article" date="2012" name="J. Bacteriol.">
        <title>Genome Sequence of the Alkane-Degrading Bacterium Alcanivorax hongdengensis Type Strain A-11-3.</title>
        <authorList>
            <person name="Lai Q."/>
            <person name="Shao Z."/>
        </authorList>
    </citation>
    <scope>NUCLEOTIDE SEQUENCE [LARGE SCALE GENOMIC DNA]</scope>
    <source>
        <strain evidence="2 3">A-11-3</strain>
    </source>
</reference>
<dbReference type="OrthoDB" id="6079556at2"/>
<dbReference type="EMBL" id="AMRJ01000003">
    <property type="protein sequence ID" value="EKF75494.1"/>
    <property type="molecule type" value="Genomic_DNA"/>
</dbReference>
<keyword evidence="3" id="KW-1185">Reference proteome</keyword>
<name>L0WFL3_9GAMM</name>
<feature type="compositionally biased region" description="Pro residues" evidence="1">
    <location>
        <begin position="107"/>
        <end position="118"/>
    </location>
</feature>
<evidence type="ECO:0000313" key="2">
    <source>
        <dbReference type="EMBL" id="EKF75494.1"/>
    </source>
</evidence>
<accession>L0WFL3</accession>
<proteinExistence type="predicted"/>
<comment type="caution">
    <text evidence="2">The sequence shown here is derived from an EMBL/GenBank/DDBJ whole genome shotgun (WGS) entry which is preliminary data.</text>
</comment>
<evidence type="ECO:0000313" key="3">
    <source>
        <dbReference type="Proteomes" id="UP000010164"/>
    </source>
</evidence>
<gene>
    <name evidence="2" type="ORF">A11A3_04019</name>
</gene>
<dbReference type="PATRIC" id="fig|1177179.3.peg.802"/>
<evidence type="ECO:0008006" key="4">
    <source>
        <dbReference type="Google" id="ProtNLM"/>
    </source>
</evidence>
<evidence type="ECO:0000256" key="1">
    <source>
        <dbReference type="SAM" id="MobiDB-lite"/>
    </source>
</evidence>
<feature type="region of interest" description="Disordered" evidence="1">
    <location>
        <begin position="84"/>
        <end position="118"/>
    </location>
</feature>